<feature type="binding site" evidence="8">
    <location>
        <begin position="79"/>
        <end position="80"/>
    </location>
    <ligand>
        <name>substrate</name>
    </ligand>
</feature>
<comment type="function">
    <text evidence="8">Catalyzes the phosphorylation of D-xylulose to D-xylulose 5-phosphate.</text>
</comment>
<keyword evidence="2 8" id="KW-0859">Xylose metabolism</keyword>
<dbReference type="GO" id="GO:0004856">
    <property type="term" value="F:D-xylulokinase activity"/>
    <property type="evidence" value="ECO:0007669"/>
    <property type="project" value="UniProtKB-UniRule"/>
</dbReference>
<dbReference type="CDD" id="cd07808">
    <property type="entry name" value="ASKHA_NBD_FGGY_EcXK-like"/>
    <property type="match status" value="1"/>
</dbReference>
<evidence type="ECO:0000256" key="7">
    <source>
        <dbReference type="ARBA" id="ARBA00023277"/>
    </source>
</evidence>
<dbReference type="InterPro" id="IPR000577">
    <property type="entry name" value="Carb_kinase_FGGY"/>
</dbReference>
<evidence type="ECO:0000259" key="11">
    <source>
        <dbReference type="Pfam" id="PF00370"/>
    </source>
</evidence>
<dbReference type="InterPro" id="IPR018484">
    <property type="entry name" value="FGGY_N"/>
</dbReference>
<keyword evidence="4 8" id="KW-0547">Nucleotide-binding</keyword>
<evidence type="ECO:0000313" key="14">
    <source>
        <dbReference type="Proteomes" id="UP001223261"/>
    </source>
</evidence>
<evidence type="ECO:0000256" key="6">
    <source>
        <dbReference type="ARBA" id="ARBA00022840"/>
    </source>
</evidence>
<evidence type="ECO:0000256" key="4">
    <source>
        <dbReference type="ARBA" id="ARBA00022741"/>
    </source>
</evidence>
<dbReference type="InterPro" id="IPR018483">
    <property type="entry name" value="Carb_kinase_FGGY_CS"/>
</dbReference>
<keyword evidence="7 8" id="KW-0119">Carbohydrate metabolism</keyword>
<dbReference type="PIRSF" id="PIRSF000538">
    <property type="entry name" value="GlpK"/>
    <property type="match status" value="1"/>
</dbReference>
<name>A0AAX3W535_MAMLE</name>
<feature type="site" description="Important for activity" evidence="8">
    <location>
        <position position="8"/>
    </location>
</feature>
<dbReference type="InterPro" id="IPR050406">
    <property type="entry name" value="FGGY_Carb_Kinase"/>
</dbReference>
<dbReference type="InterPro" id="IPR018485">
    <property type="entry name" value="FGGY_C"/>
</dbReference>
<evidence type="ECO:0000256" key="8">
    <source>
        <dbReference type="HAMAP-Rule" id="MF_02220"/>
    </source>
</evidence>
<proteinExistence type="inferred from homology"/>
<keyword evidence="3 8" id="KW-0808">Transferase</keyword>
<sequence length="496" mass="55563">MTYVIGVDIGTSGLKSIVVNKDGEVVDSHSISYKTTHPKSGYSEMDPDVWYEATVNSLTHLLKKFDKQSITGISFSGQMHGLVVVDESGDSIRPAILWNDTRTSQEVEEIKEALGMEFLLKQTQNTVLEGFTLPKLIWLKNNEPNNYKKIHKFMLPKDYVVYKLTGNIFTEPSDAAGTIMYNIKTEKWSETLLNQLDIDSNICPEVIPSHQKSGVLKEDIKNQLNVDWEINIYQGGADNACGALGSGITDETKQLVSIGTSGVALSIENSEHYENDGNMHYFSHCVPNQKYIMGVTLSAGYSLEWLKQLLNPDEDFSTFLQDISQSKIGANGLLYTPYLLGERTPYNDASVRGSFIGLDANTSQKDIKRSVLEGVTYSINESIEIMKNQDVDIKEIVSIGGGAKNEEWLQIQADIFNAPIMTRTEEQGPAYGAAMLAAMGENWFDTFQDISQSWINYHEKVTPDSKNNESYQKLFNIYKQIYTATQPLTKHLAQFK</sequence>
<dbReference type="InterPro" id="IPR006000">
    <property type="entry name" value="Xylulokinase"/>
</dbReference>
<evidence type="ECO:0000256" key="2">
    <source>
        <dbReference type="ARBA" id="ARBA00022629"/>
    </source>
</evidence>
<organism evidence="13 14">
    <name type="scientific">Mammaliicoccus lentus</name>
    <name type="common">Staphylococcus lentus</name>
    <dbReference type="NCBI Taxonomy" id="42858"/>
    <lineage>
        <taxon>Bacteria</taxon>
        <taxon>Bacillati</taxon>
        <taxon>Bacillota</taxon>
        <taxon>Bacilli</taxon>
        <taxon>Bacillales</taxon>
        <taxon>Staphylococcaceae</taxon>
        <taxon>Mammaliicoccus</taxon>
    </lineage>
</organism>
<dbReference type="EMBL" id="CP118848">
    <property type="protein sequence ID" value="WHI59879.1"/>
    <property type="molecule type" value="Genomic_DNA"/>
</dbReference>
<feature type="domain" description="Carbohydrate kinase FGGY C-terminal" evidence="12">
    <location>
        <begin position="256"/>
        <end position="439"/>
    </location>
</feature>
<keyword evidence="5 8" id="KW-0418">Kinase</keyword>
<gene>
    <name evidence="8 10 13" type="primary">xylB</name>
    <name evidence="13" type="ORF">PYH69_14440</name>
</gene>
<evidence type="ECO:0000313" key="13">
    <source>
        <dbReference type="EMBL" id="WHI59879.1"/>
    </source>
</evidence>
<feature type="active site" description="Proton acceptor" evidence="8">
    <location>
        <position position="238"/>
    </location>
</feature>
<dbReference type="NCBIfam" id="TIGR01312">
    <property type="entry name" value="XylB"/>
    <property type="match status" value="1"/>
</dbReference>
<evidence type="ECO:0000256" key="3">
    <source>
        <dbReference type="ARBA" id="ARBA00022679"/>
    </source>
</evidence>
<keyword evidence="6 8" id="KW-0067">ATP-binding</keyword>
<dbReference type="AlphaFoldDB" id="A0AAX3W535"/>
<dbReference type="InterPro" id="IPR043129">
    <property type="entry name" value="ATPase_NBD"/>
</dbReference>
<comment type="similarity">
    <text evidence="1 8 9">Belongs to the FGGY kinase family.</text>
</comment>
<evidence type="ECO:0000256" key="1">
    <source>
        <dbReference type="ARBA" id="ARBA00009156"/>
    </source>
</evidence>
<accession>A0AAX3W535</accession>
<dbReference type="HAMAP" id="MF_02220">
    <property type="entry name" value="XylB"/>
    <property type="match status" value="1"/>
</dbReference>
<dbReference type="GO" id="GO:0042732">
    <property type="term" value="P:D-xylose metabolic process"/>
    <property type="evidence" value="ECO:0007669"/>
    <property type="project" value="UniProtKB-KW"/>
</dbReference>
<dbReference type="SUPFAM" id="SSF53067">
    <property type="entry name" value="Actin-like ATPase domain"/>
    <property type="match status" value="2"/>
</dbReference>
<dbReference type="Proteomes" id="UP001223261">
    <property type="component" value="Chromosome"/>
</dbReference>
<protein>
    <recommendedName>
        <fullName evidence="8 10">Xylulose kinase</fullName>
        <shortName evidence="8 10">Xylulokinase</shortName>
        <ecNumber evidence="8 10">2.7.1.17</ecNumber>
    </recommendedName>
</protein>
<dbReference type="Pfam" id="PF00370">
    <property type="entry name" value="FGGY_N"/>
    <property type="match status" value="1"/>
</dbReference>
<feature type="domain" description="Carbohydrate kinase FGGY N-terminal" evidence="11">
    <location>
        <begin position="3"/>
        <end position="245"/>
    </location>
</feature>
<dbReference type="GO" id="GO:0005998">
    <property type="term" value="P:xylulose catabolic process"/>
    <property type="evidence" value="ECO:0007669"/>
    <property type="project" value="UniProtKB-UniRule"/>
</dbReference>
<dbReference type="RefSeq" id="WP_282862132.1">
    <property type="nucleotide sequence ID" value="NZ_CP118848.1"/>
</dbReference>
<evidence type="ECO:0000256" key="5">
    <source>
        <dbReference type="ARBA" id="ARBA00022777"/>
    </source>
</evidence>
<evidence type="ECO:0000259" key="12">
    <source>
        <dbReference type="Pfam" id="PF02782"/>
    </source>
</evidence>
<dbReference type="PROSITE" id="PS00933">
    <property type="entry name" value="FGGY_KINASES_1"/>
    <property type="match status" value="1"/>
</dbReference>
<evidence type="ECO:0000256" key="10">
    <source>
        <dbReference type="RuleBase" id="RU364073"/>
    </source>
</evidence>
<comment type="catalytic activity">
    <reaction evidence="8 10">
        <text>D-xylulose + ATP = D-xylulose 5-phosphate + ADP + H(+)</text>
        <dbReference type="Rhea" id="RHEA:10964"/>
        <dbReference type="ChEBI" id="CHEBI:15378"/>
        <dbReference type="ChEBI" id="CHEBI:17140"/>
        <dbReference type="ChEBI" id="CHEBI:30616"/>
        <dbReference type="ChEBI" id="CHEBI:57737"/>
        <dbReference type="ChEBI" id="CHEBI:456216"/>
        <dbReference type="EC" id="2.7.1.17"/>
    </reaction>
</comment>
<dbReference type="Gene3D" id="3.30.420.40">
    <property type="match status" value="2"/>
</dbReference>
<dbReference type="PANTHER" id="PTHR43095">
    <property type="entry name" value="SUGAR KINASE"/>
    <property type="match status" value="1"/>
</dbReference>
<dbReference type="GO" id="GO:0005524">
    <property type="term" value="F:ATP binding"/>
    <property type="evidence" value="ECO:0007669"/>
    <property type="project" value="UniProtKB-UniRule"/>
</dbReference>
<reference evidence="13" key="1">
    <citation type="journal article" date="2023" name="Antibiotics">
        <title>Prevalence and Molecular Characterization of Methicillin-Resistant Staphylococci (MRS) and Mammaliicocci (MRM) in Dromedary Camels from Algeria: First Detection of SCCmec-mecC Hybrid in Methicillin-Resistant Mammaliicoccus lentus.</title>
        <authorList>
            <person name="Belhout C."/>
            <person name="Boyen F."/>
            <person name="Vereecke N."/>
            <person name="Theuns S."/>
            <person name="Taibi N."/>
            <person name="Stegger M."/>
            <person name="de la Fe-Rodriguez P.Y."/>
            <person name="Bouayad L."/>
            <person name="Elgroud R."/>
            <person name="Butaye P."/>
        </authorList>
    </citation>
    <scope>NUCLEOTIDE SEQUENCE</scope>
    <source>
        <strain evidence="13">7048</strain>
    </source>
</reference>
<dbReference type="PROSITE" id="PS00445">
    <property type="entry name" value="FGGY_KINASES_2"/>
    <property type="match status" value="1"/>
</dbReference>
<dbReference type="PANTHER" id="PTHR43095:SF5">
    <property type="entry name" value="XYLULOSE KINASE"/>
    <property type="match status" value="1"/>
</dbReference>
<dbReference type="Pfam" id="PF02782">
    <property type="entry name" value="FGGY_C"/>
    <property type="match status" value="1"/>
</dbReference>
<evidence type="ECO:0000256" key="9">
    <source>
        <dbReference type="RuleBase" id="RU003733"/>
    </source>
</evidence>
<dbReference type="EC" id="2.7.1.17" evidence="8 10"/>